<reference evidence="2 3" key="1">
    <citation type="journal article" date="2021" name="Environ. Microbiol.">
        <title>Gene family expansions and transcriptome signatures uncover fungal adaptations to wood decay.</title>
        <authorList>
            <person name="Hage H."/>
            <person name="Miyauchi S."/>
            <person name="Viragh M."/>
            <person name="Drula E."/>
            <person name="Min B."/>
            <person name="Chaduli D."/>
            <person name="Navarro D."/>
            <person name="Favel A."/>
            <person name="Norest M."/>
            <person name="Lesage-Meessen L."/>
            <person name="Balint B."/>
            <person name="Merenyi Z."/>
            <person name="de Eugenio L."/>
            <person name="Morin E."/>
            <person name="Martinez A.T."/>
            <person name="Baldrian P."/>
            <person name="Stursova M."/>
            <person name="Martinez M.J."/>
            <person name="Novotny C."/>
            <person name="Magnuson J.K."/>
            <person name="Spatafora J.W."/>
            <person name="Maurice S."/>
            <person name="Pangilinan J."/>
            <person name="Andreopoulos W."/>
            <person name="LaButti K."/>
            <person name="Hundley H."/>
            <person name="Na H."/>
            <person name="Kuo A."/>
            <person name="Barry K."/>
            <person name="Lipzen A."/>
            <person name="Henrissat B."/>
            <person name="Riley R."/>
            <person name="Ahrendt S."/>
            <person name="Nagy L.G."/>
            <person name="Grigoriev I.V."/>
            <person name="Martin F."/>
            <person name="Rosso M.N."/>
        </authorList>
    </citation>
    <scope>NUCLEOTIDE SEQUENCE [LARGE SCALE GENOMIC DNA]</scope>
    <source>
        <strain evidence="2 3">CIRM-BRFM 1785</strain>
    </source>
</reference>
<accession>A0ABQ8KAK9</accession>
<dbReference type="EMBL" id="JADCUA010000015">
    <property type="protein sequence ID" value="KAH9834500.1"/>
    <property type="molecule type" value="Genomic_DNA"/>
</dbReference>
<comment type="caution">
    <text evidence="2">The sequence shown here is derived from an EMBL/GenBank/DDBJ whole genome shotgun (WGS) entry which is preliminary data.</text>
</comment>
<evidence type="ECO:0000313" key="3">
    <source>
        <dbReference type="Proteomes" id="UP000814176"/>
    </source>
</evidence>
<proteinExistence type="predicted"/>
<feature type="region of interest" description="Disordered" evidence="1">
    <location>
        <begin position="194"/>
        <end position="240"/>
    </location>
</feature>
<organism evidence="2 3">
    <name type="scientific">Rhodofomes roseus</name>
    <dbReference type="NCBI Taxonomy" id="34475"/>
    <lineage>
        <taxon>Eukaryota</taxon>
        <taxon>Fungi</taxon>
        <taxon>Dikarya</taxon>
        <taxon>Basidiomycota</taxon>
        <taxon>Agaricomycotina</taxon>
        <taxon>Agaricomycetes</taxon>
        <taxon>Polyporales</taxon>
        <taxon>Rhodofomes</taxon>
    </lineage>
</organism>
<evidence type="ECO:0000256" key="1">
    <source>
        <dbReference type="SAM" id="MobiDB-lite"/>
    </source>
</evidence>
<keyword evidence="3" id="KW-1185">Reference proteome</keyword>
<feature type="compositionally biased region" description="Low complexity" evidence="1">
    <location>
        <begin position="227"/>
        <end position="240"/>
    </location>
</feature>
<gene>
    <name evidence="2" type="ORF">C8Q71DRAFT_145013</name>
</gene>
<dbReference type="Proteomes" id="UP000814176">
    <property type="component" value="Unassembled WGS sequence"/>
</dbReference>
<sequence length="240" mass="26119">MRAHGMGRARQEMQPGARSLVITMLARATVRSLHRRYAPTVFGSVGPPSASTVEQWPMSAVPFGASRPPACCRLTRHRARAGFVGRISAATPRTHPGPGPRVEPRLSPAIVRGQGGVGTLAPASAGGCGPSAVPGLGTVLDDRYCAAITMIRRYPSPPRSPQFLLHSHILRISWQSESNEQLWYACHRRSLPNKAYQSQRPRHRYDTATSHRRRQVRKFPCESSNVTPGEAPGGPATPRV</sequence>
<dbReference type="RefSeq" id="XP_047777031.1">
    <property type="nucleotide sequence ID" value="XM_047916583.1"/>
</dbReference>
<protein>
    <submittedName>
        <fullName evidence="2">Uncharacterized protein</fullName>
    </submittedName>
</protein>
<evidence type="ECO:0000313" key="2">
    <source>
        <dbReference type="EMBL" id="KAH9834500.1"/>
    </source>
</evidence>
<name>A0ABQ8KAK9_9APHY</name>
<dbReference type="GeneID" id="71997315"/>